<sequence>MSIHHTYTYGNFVLLRGQPFPFGASPVPGGINFSIYSNYATSITLVLFKKNTPEPFAEILIPREFRLGNVASIVVMGLDYEDIEYGYRVDGPYAPRAGHRFDKSKILLDPYAKSIGGRGVWGETPRDNDIYPYRAQVIVNDFDWEGDRPLEIAEEDLIIYEMHVRGFTCHPSSKVTPAHRGTFAGLQEKIPYLKSLGVNCVELMPVFEFDELDNPRHNPLTGDRLFNYWGYSTVGFYAPKAGYAATGRSGGQVQELKTLVKELHRNGIEVFLDVVFNHTAEGNEYGPTISFRGLDNKTYYMLTPEGFYYNFSGCGNTLNCNHPVVRNFVLDCLRYWASEYHIDGFRFDLASILGRDPCGIPLANPPLLEILAFDPILAKCKLIAEAWDAGGLYQVGSFPDYDRWGEWNGKFRDDMRRFLKSQGCLKDVAQRMQGSPDMYGRVGRRVSSSINFITAHDGFTLTDLVSYNEKHNESNGENNQDGDNHNESWNCGAEGPTTDIEVNTLRRRQIRNAIALLMVSQGIPMILMGDEMGRTQAGNNNAYCHDSELSWLDWNLLKTNAALFRFVKSCISFRHAHPALRSREYFRHQDYMGSGYPDISWHGVEAWHPDWSDETHTLAFLLCGKHAQAGTAQDDFIYVAMNMHWEPHGFQLPKLPPLMQWHVFANTWMQPPDDVYEPGTEPPIAEQNWIMVGARSVVILVGR</sequence>
<dbReference type="Pfam" id="PF00128">
    <property type="entry name" value="Alpha-amylase"/>
    <property type="match status" value="1"/>
</dbReference>
<dbReference type="PANTHER" id="PTHR43002">
    <property type="entry name" value="GLYCOGEN DEBRANCHING ENZYME"/>
    <property type="match status" value="1"/>
</dbReference>
<evidence type="ECO:0000313" key="8">
    <source>
        <dbReference type="Proteomes" id="UP001163152"/>
    </source>
</evidence>
<organism evidence="7 8">
    <name type="scientific">Thermocoleostomius sinensis A174</name>
    <dbReference type="NCBI Taxonomy" id="2016057"/>
    <lineage>
        <taxon>Bacteria</taxon>
        <taxon>Bacillati</taxon>
        <taxon>Cyanobacteriota</taxon>
        <taxon>Cyanophyceae</taxon>
        <taxon>Oculatellales</taxon>
        <taxon>Oculatellaceae</taxon>
        <taxon>Thermocoleostomius</taxon>
    </lineage>
</organism>
<name>A0A9E9C726_9CYAN</name>
<dbReference type="Gene3D" id="3.20.20.80">
    <property type="entry name" value="Glycosidases"/>
    <property type="match status" value="1"/>
</dbReference>
<dbReference type="GO" id="GO:0019156">
    <property type="term" value="F:isoamylase activity"/>
    <property type="evidence" value="ECO:0007669"/>
    <property type="project" value="UniProtKB-ARBA"/>
</dbReference>
<proteinExistence type="inferred from homology"/>
<evidence type="ECO:0000256" key="5">
    <source>
        <dbReference type="SAM" id="MobiDB-lite"/>
    </source>
</evidence>
<dbReference type="SUPFAM" id="SSF81296">
    <property type="entry name" value="E set domains"/>
    <property type="match status" value="1"/>
</dbReference>
<dbReference type="InterPro" id="IPR017853">
    <property type="entry name" value="GH"/>
</dbReference>
<dbReference type="GO" id="GO:0004135">
    <property type="term" value="F:amylo-alpha-1,6-glucosidase activity"/>
    <property type="evidence" value="ECO:0007669"/>
    <property type="project" value="InterPro"/>
</dbReference>
<dbReference type="CDD" id="cd02856">
    <property type="entry name" value="E_set_GDE_Isoamylase_N"/>
    <property type="match status" value="1"/>
</dbReference>
<comment type="similarity">
    <text evidence="1">Belongs to the glycosyl hydrolase 13 family.</text>
</comment>
<dbReference type="SMART" id="SM00642">
    <property type="entry name" value="Aamy"/>
    <property type="match status" value="1"/>
</dbReference>
<dbReference type="Pfam" id="PF21156">
    <property type="entry name" value="ISOA1-3_C"/>
    <property type="match status" value="1"/>
</dbReference>
<accession>A0A9E9C726</accession>
<dbReference type="GO" id="GO:0005980">
    <property type="term" value="P:glycogen catabolic process"/>
    <property type="evidence" value="ECO:0007669"/>
    <property type="project" value="InterPro"/>
</dbReference>
<dbReference type="InterPro" id="IPR044505">
    <property type="entry name" value="GlgX_Isoamylase_N_E_set"/>
</dbReference>
<dbReference type="NCBIfam" id="TIGR02100">
    <property type="entry name" value="glgX_debranch"/>
    <property type="match status" value="1"/>
</dbReference>
<dbReference type="AlphaFoldDB" id="A0A9E9C726"/>
<dbReference type="InterPro" id="IPR006047">
    <property type="entry name" value="GH13_cat_dom"/>
</dbReference>
<dbReference type="CDD" id="cd11326">
    <property type="entry name" value="AmyAc_Glg_debranch"/>
    <property type="match status" value="1"/>
</dbReference>
<dbReference type="Pfam" id="PF02922">
    <property type="entry name" value="CBM_48"/>
    <property type="match status" value="1"/>
</dbReference>
<dbReference type="Gene3D" id="2.60.40.10">
    <property type="entry name" value="Immunoglobulins"/>
    <property type="match status" value="1"/>
</dbReference>
<dbReference type="SUPFAM" id="SSF51445">
    <property type="entry name" value="(Trans)glycosidases"/>
    <property type="match status" value="1"/>
</dbReference>
<protein>
    <submittedName>
        <fullName evidence="7">Glycogen debranching protein GlgX</fullName>
    </submittedName>
</protein>
<dbReference type="InterPro" id="IPR013780">
    <property type="entry name" value="Glyco_hydro_b"/>
</dbReference>
<evidence type="ECO:0000256" key="1">
    <source>
        <dbReference type="ARBA" id="ARBA00008061"/>
    </source>
</evidence>
<evidence type="ECO:0000259" key="6">
    <source>
        <dbReference type="SMART" id="SM00642"/>
    </source>
</evidence>
<evidence type="ECO:0000313" key="7">
    <source>
        <dbReference type="EMBL" id="WAL58818.1"/>
    </source>
</evidence>
<dbReference type="KEGG" id="tsin:OXH18_16770"/>
<dbReference type="InterPro" id="IPR013783">
    <property type="entry name" value="Ig-like_fold"/>
</dbReference>
<feature type="domain" description="Glycosyl hydrolase family 13 catalytic" evidence="6">
    <location>
        <begin position="136"/>
        <end position="574"/>
    </location>
</feature>
<feature type="region of interest" description="Disordered" evidence="5">
    <location>
        <begin position="470"/>
        <end position="495"/>
    </location>
</feature>
<keyword evidence="8" id="KW-1185">Reference proteome</keyword>
<evidence type="ECO:0000256" key="2">
    <source>
        <dbReference type="ARBA" id="ARBA00022801"/>
    </source>
</evidence>
<dbReference type="FunFam" id="3.20.20.80:FF:000054">
    <property type="entry name" value="Glycogen debranching enzyme"/>
    <property type="match status" value="1"/>
</dbReference>
<evidence type="ECO:0000256" key="4">
    <source>
        <dbReference type="ARBA" id="ARBA00023295"/>
    </source>
</evidence>
<dbReference type="InterPro" id="IPR014756">
    <property type="entry name" value="Ig_E-set"/>
</dbReference>
<gene>
    <name evidence="7" type="primary">glgX</name>
    <name evidence="7" type="ORF">OXH18_16770</name>
</gene>
<dbReference type="RefSeq" id="WP_268608251.1">
    <property type="nucleotide sequence ID" value="NZ_CP113797.1"/>
</dbReference>
<dbReference type="InterPro" id="IPR048650">
    <property type="entry name" value="ISOA1-3-like_C"/>
</dbReference>
<reference evidence="7" key="1">
    <citation type="submission" date="2022-12" db="EMBL/GenBank/DDBJ databases">
        <title>Polyphasic identification of a Novel Hot-Spring Cyanobacterium Ocullathermofonsia sinensis gen nov. sp. nov. and Genomic Insights on its Adaptations to the Thermal Habitat.</title>
        <authorList>
            <person name="Daroch M."/>
            <person name="Tang J."/>
            <person name="Jiang Y."/>
        </authorList>
    </citation>
    <scope>NUCLEOTIDE SEQUENCE</scope>
    <source>
        <strain evidence="7">PKUAC-SCTA174</strain>
    </source>
</reference>
<evidence type="ECO:0000256" key="3">
    <source>
        <dbReference type="ARBA" id="ARBA00022946"/>
    </source>
</evidence>
<dbReference type="Gene3D" id="2.60.40.1180">
    <property type="entry name" value="Golgi alpha-mannosidase II"/>
    <property type="match status" value="1"/>
</dbReference>
<keyword evidence="3" id="KW-0809">Transit peptide</keyword>
<dbReference type="InterPro" id="IPR011837">
    <property type="entry name" value="Glycogen_debranch_GlgX"/>
</dbReference>
<dbReference type="Proteomes" id="UP001163152">
    <property type="component" value="Chromosome"/>
</dbReference>
<keyword evidence="2" id="KW-0378">Hydrolase</keyword>
<dbReference type="InterPro" id="IPR004193">
    <property type="entry name" value="Glyco_hydro_13_N"/>
</dbReference>
<keyword evidence="4" id="KW-0326">Glycosidase</keyword>
<dbReference type="EMBL" id="CP113797">
    <property type="protein sequence ID" value="WAL58818.1"/>
    <property type="molecule type" value="Genomic_DNA"/>
</dbReference>
<dbReference type="SUPFAM" id="SSF51011">
    <property type="entry name" value="Glycosyl hydrolase domain"/>
    <property type="match status" value="1"/>
</dbReference>